<dbReference type="Gene3D" id="2.60.40.290">
    <property type="match status" value="1"/>
</dbReference>
<keyword evidence="4" id="KW-0378">Hydrolase</keyword>
<accession>A0A161LNA8</accession>
<dbReference type="PROSITE" id="PS51173">
    <property type="entry name" value="CBM2"/>
    <property type="match status" value="1"/>
</dbReference>
<evidence type="ECO:0000313" key="4">
    <source>
        <dbReference type="EMBL" id="GAT70857.1"/>
    </source>
</evidence>
<feature type="compositionally biased region" description="Low complexity" evidence="1">
    <location>
        <begin position="60"/>
        <end position="72"/>
    </location>
</feature>
<keyword evidence="4" id="KW-0119">Carbohydrate metabolism</keyword>
<reference evidence="5" key="2">
    <citation type="submission" date="2016-04" db="EMBL/GenBank/DDBJ databases">
        <title>Planomonospora sphaerica JCM9374 whole genome shotgun sequence.</title>
        <authorList>
            <person name="Suzuki T."/>
            <person name="Dohra H."/>
            <person name="Kodani S."/>
        </authorList>
    </citation>
    <scope>NUCLEOTIDE SEQUENCE [LARGE SCALE GENOMIC DNA]</scope>
    <source>
        <strain evidence="5">JCM 9374</strain>
    </source>
</reference>
<dbReference type="InterPro" id="IPR008965">
    <property type="entry name" value="CBM2/CBM3_carb-bd_dom_sf"/>
</dbReference>
<evidence type="ECO:0000256" key="2">
    <source>
        <dbReference type="SAM" id="SignalP"/>
    </source>
</evidence>
<gene>
    <name evidence="4" type="ORF">PS9374_06545</name>
</gene>
<dbReference type="RefSeq" id="WP_068903455.1">
    <property type="nucleotide sequence ID" value="NZ_BDCX01000019.1"/>
</dbReference>
<protein>
    <submittedName>
        <fullName evidence="4">Endo-1,4-beta-xylanase</fullName>
    </submittedName>
</protein>
<dbReference type="SUPFAM" id="SSF49384">
    <property type="entry name" value="Carbohydrate-binding domain"/>
    <property type="match status" value="1"/>
</dbReference>
<reference evidence="4 5" key="1">
    <citation type="journal article" date="2016" name="Genome Announc.">
        <title>Draft Genome Sequence of Planomonospora sphaerica JCM9374, a Rare Actinomycete.</title>
        <authorList>
            <person name="Dohra H."/>
            <person name="Suzuki T."/>
            <person name="Inoue Y."/>
            <person name="Kodani S."/>
        </authorList>
    </citation>
    <scope>NUCLEOTIDE SEQUENCE [LARGE SCALE GENOMIC DNA]</scope>
    <source>
        <strain evidence="4 5">JCM 9374</strain>
    </source>
</reference>
<keyword evidence="2" id="KW-0732">Signal</keyword>
<dbReference type="GO" id="GO:0045493">
    <property type="term" value="P:xylan catabolic process"/>
    <property type="evidence" value="ECO:0007669"/>
    <property type="project" value="UniProtKB-KW"/>
</dbReference>
<dbReference type="Proteomes" id="UP000077701">
    <property type="component" value="Unassembled WGS sequence"/>
</dbReference>
<keyword evidence="4" id="KW-0326">Glycosidase</keyword>
<dbReference type="PROSITE" id="PS51257">
    <property type="entry name" value="PROKAR_LIPOPROTEIN"/>
    <property type="match status" value="1"/>
</dbReference>
<organism evidence="4 5">
    <name type="scientific">Planomonospora sphaerica</name>
    <dbReference type="NCBI Taxonomy" id="161355"/>
    <lineage>
        <taxon>Bacteria</taxon>
        <taxon>Bacillati</taxon>
        <taxon>Actinomycetota</taxon>
        <taxon>Actinomycetes</taxon>
        <taxon>Streptosporangiales</taxon>
        <taxon>Streptosporangiaceae</taxon>
        <taxon>Planomonospora</taxon>
    </lineage>
</organism>
<evidence type="ECO:0000259" key="3">
    <source>
        <dbReference type="PROSITE" id="PS51173"/>
    </source>
</evidence>
<dbReference type="STRING" id="161355.PS9374_06545"/>
<keyword evidence="4" id="KW-0858">Xylan degradation</keyword>
<name>A0A161LNA8_9ACTN</name>
<evidence type="ECO:0000256" key="1">
    <source>
        <dbReference type="SAM" id="MobiDB-lite"/>
    </source>
</evidence>
<proteinExistence type="predicted"/>
<dbReference type="SMART" id="SM00637">
    <property type="entry name" value="CBD_II"/>
    <property type="match status" value="1"/>
</dbReference>
<feature type="domain" description="CBM2" evidence="3">
    <location>
        <begin position="74"/>
        <end position="178"/>
    </location>
</feature>
<dbReference type="InterPro" id="IPR001919">
    <property type="entry name" value="CBD2"/>
</dbReference>
<keyword evidence="5" id="KW-1185">Reference proteome</keyword>
<dbReference type="OrthoDB" id="4408092at2"/>
<feature type="region of interest" description="Disordered" evidence="1">
    <location>
        <begin position="45"/>
        <end position="77"/>
    </location>
</feature>
<feature type="chain" id="PRO_5007823924" evidence="2">
    <location>
        <begin position="26"/>
        <end position="178"/>
    </location>
</feature>
<dbReference type="Pfam" id="PF00553">
    <property type="entry name" value="CBM_2"/>
    <property type="match status" value="1"/>
</dbReference>
<dbReference type="GO" id="GO:0030247">
    <property type="term" value="F:polysaccharide binding"/>
    <property type="evidence" value="ECO:0007669"/>
    <property type="project" value="UniProtKB-UniRule"/>
</dbReference>
<comment type="caution">
    <text evidence="4">The sequence shown here is derived from an EMBL/GenBank/DDBJ whole genome shotgun (WGS) entry which is preliminary data.</text>
</comment>
<keyword evidence="4" id="KW-0624">Polysaccharide degradation</keyword>
<dbReference type="AlphaFoldDB" id="A0A161LNA8"/>
<dbReference type="GO" id="GO:0004553">
    <property type="term" value="F:hydrolase activity, hydrolyzing O-glycosyl compounds"/>
    <property type="evidence" value="ECO:0007669"/>
    <property type="project" value="InterPro"/>
</dbReference>
<feature type="signal peptide" evidence="2">
    <location>
        <begin position="1"/>
        <end position="25"/>
    </location>
</feature>
<evidence type="ECO:0000313" key="5">
    <source>
        <dbReference type="Proteomes" id="UP000077701"/>
    </source>
</evidence>
<sequence>MTQGKATTILGALSLGAAVALLAAACVGGGDPAARHTAAHPMVPAGTSAALPAPSPPAPAGASSSLPADPSALPAPPARSCKATLKLVETWPGGYRAAATITNTADTPLGGWYIQWVLPKGATITQAWNGTHMQSGPIAMIHALGDDRSVLAPGATAADIGFVGAAQSPPTFTEITCG</sequence>
<dbReference type="InterPro" id="IPR012291">
    <property type="entry name" value="CBM2_carb-bd_dom_sf"/>
</dbReference>
<dbReference type="EMBL" id="BDCX01000019">
    <property type="protein sequence ID" value="GAT70857.1"/>
    <property type="molecule type" value="Genomic_DNA"/>
</dbReference>